<organism evidence="1 2">
    <name type="scientific">Cetraspora pellucida</name>
    <dbReference type="NCBI Taxonomy" id="1433469"/>
    <lineage>
        <taxon>Eukaryota</taxon>
        <taxon>Fungi</taxon>
        <taxon>Fungi incertae sedis</taxon>
        <taxon>Mucoromycota</taxon>
        <taxon>Glomeromycotina</taxon>
        <taxon>Glomeromycetes</taxon>
        <taxon>Diversisporales</taxon>
        <taxon>Gigasporaceae</taxon>
        <taxon>Cetraspora</taxon>
    </lineage>
</organism>
<name>A0A9N9KIZ1_9GLOM</name>
<accession>A0A9N9KIZ1</accession>
<protein>
    <submittedName>
        <fullName evidence="1">24650_t:CDS:1</fullName>
    </submittedName>
</protein>
<dbReference type="AlphaFoldDB" id="A0A9N9KIZ1"/>
<reference evidence="1" key="1">
    <citation type="submission" date="2021-06" db="EMBL/GenBank/DDBJ databases">
        <authorList>
            <person name="Kallberg Y."/>
            <person name="Tangrot J."/>
            <person name="Rosling A."/>
        </authorList>
    </citation>
    <scope>NUCLEOTIDE SEQUENCE</scope>
    <source>
        <strain evidence="1">FL966</strain>
    </source>
</reference>
<sequence>DKQDFIEIVRTEYEVLCTISDTDINQHILPNTSQKESTIMGKLFAKKNASILPTRQNEFDKYLKISEL</sequence>
<proteinExistence type="predicted"/>
<evidence type="ECO:0000313" key="2">
    <source>
        <dbReference type="Proteomes" id="UP000789759"/>
    </source>
</evidence>
<dbReference type="Proteomes" id="UP000789759">
    <property type="component" value="Unassembled WGS sequence"/>
</dbReference>
<gene>
    <name evidence="1" type="ORF">CPELLU_LOCUS21169</name>
</gene>
<dbReference type="EMBL" id="CAJVQA010074647">
    <property type="protein sequence ID" value="CAG8834882.1"/>
    <property type="molecule type" value="Genomic_DNA"/>
</dbReference>
<feature type="non-terminal residue" evidence="1">
    <location>
        <position position="1"/>
    </location>
</feature>
<dbReference type="OrthoDB" id="10416874at2759"/>
<evidence type="ECO:0000313" key="1">
    <source>
        <dbReference type="EMBL" id="CAG8834882.1"/>
    </source>
</evidence>
<keyword evidence="2" id="KW-1185">Reference proteome</keyword>
<comment type="caution">
    <text evidence="1">The sequence shown here is derived from an EMBL/GenBank/DDBJ whole genome shotgun (WGS) entry which is preliminary data.</text>
</comment>